<evidence type="ECO:0000313" key="1">
    <source>
        <dbReference type="EMBL" id="HIW87742.1"/>
    </source>
</evidence>
<keyword evidence="1" id="KW-0378">Hydrolase</keyword>
<name>A0A9D1RJE9_9BACT</name>
<sequence length="127" mass="14295">MLRNLIVLLLLTGIVSLYGQNRLVLQGNVIDGQSGEAVEFCNVTVVSLKDSVSLIAGTLTDEKGFFMLQTHEREPFLFRVSFIGYQNIEMRINPMDFLSKGKDTVYLKDLRFMLSSESLEAVEIVSK</sequence>
<dbReference type="Proteomes" id="UP000824267">
    <property type="component" value="Unassembled WGS sequence"/>
</dbReference>
<evidence type="ECO:0000313" key="2">
    <source>
        <dbReference type="Proteomes" id="UP000824267"/>
    </source>
</evidence>
<dbReference type="EMBL" id="DXGG01000177">
    <property type="protein sequence ID" value="HIW87742.1"/>
    <property type="molecule type" value="Genomic_DNA"/>
</dbReference>
<reference evidence="1" key="2">
    <citation type="submission" date="2021-04" db="EMBL/GenBank/DDBJ databases">
        <authorList>
            <person name="Gilroy R."/>
        </authorList>
    </citation>
    <scope>NUCLEOTIDE SEQUENCE</scope>
    <source>
        <strain evidence="1">Gambia16-930</strain>
    </source>
</reference>
<keyword evidence="1" id="KW-0645">Protease</keyword>
<gene>
    <name evidence="1" type="ORF">IAC47_05650</name>
</gene>
<dbReference type="InterPro" id="IPR008969">
    <property type="entry name" value="CarboxyPept-like_regulatory"/>
</dbReference>
<dbReference type="GO" id="GO:0004180">
    <property type="term" value="F:carboxypeptidase activity"/>
    <property type="evidence" value="ECO:0007669"/>
    <property type="project" value="UniProtKB-KW"/>
</dbReference>
<dbReference type="Pfam" id="PF13715">
    <property type="entry name" value="CarbopepD_reg_2"/>
    <property type="match status" value="1"/>
</dbReference>
<reference evidence="1" key="1">
    <citation type="journal article" date="2021" name="PeerJ">
        <title>Extensive microbial diversity within the chicken gut microbiome revealed by metagenomics and culture.</title>
        <authorList>
            <person name="Gilroy R."/>
            <person name="Ravi A."/>
            <person name="Getino M."/>
            <person name="Pursley I."/>
            <person name="Horton D.L."/>
            <person name="Alikhan N.F."/>
            <person name="Baker D."/>
            <person name="Gharbi K."/>
            <person name="Hall N."/>
            <person name="Watson M."/>
            <person name="Adriaenssens E.M."/>
            <person name="Foster-Nyarko E."/>
            <person name="Jarju S."/>
            <person name="Secka A."/>
            <person name="Antonio M."/>
            <person name="Oren A."/>
            <person name="Chaudhuri R.R."/>
            <person name="La Ragione R."/>
            <person name="Hildebrand F."/>
            <person name="Pallen M.J."/>
        </authorList>
    </citation>
    <scope>NUCLEOTIDE SEQUENCE</scope>
    <source>
        <strain evidence="1">Gambia16-930</strain>
    </source>
</reference>
<dbReference type="SUPFAM" id="SSF49464">
    <property type="entry name" value="Carboxypeptidase regulatory domain-like"/>
    <property type="match status" value="1"/>
</dbReference>
<dbReference type="AlphaFoldDB" id="A0A9D1RJE9"/>
<keyword evidence="1" id="KW-0121">Carboxypeptidase</keyword>
<feature type="non-terminal residue" evidence="1">
    <location>
        <position position="127"/>
    </location>
</feature>
<protein>
    <submittedName>
        <fullName evidence="1">Carboxypeptidase-like regulatory domain-containing protein</fullName>
    </submittedName>
</protein>
<comment type="caution">
    <text evidence="1">The sequence shown here is derived from an EMBL/GenBank/DDBJ whole genome shotgun (WGS) entry which is preliminary data.</text>
</comment>
<proteinExistence type="predicted"/>
<organism evidence="1 2">
    <name type="scientific">Candidatus Onthomorpha intestinigallinarum</name>
    <dbReference type="NCBI Taxonomy" id="2840880"/>
    <lineage>
        <taxon>Bacteria</taxon>
        <taxon>Pseudomonadati</taxon>
        <taxon>Bacteroidota</taxon>
        <taxon>Bacteroidia</taxon>
        <taxon>Bacteroidales</taxon>
        <taxon>Candidatus Onthomorpha</taxon>
    </lineage>
</organism>
<accession>A0A9D1RJE9</accession>